<keyword evidence="3" id="KW-1185">Reference proteome</keyword>
<feature type="domain" description="TipAS antibiotic-recognition" evidence="1">
    <location>
        <begin position="36"/>
        <end position="87"/>
    </location>
</feature>
<proteinExistence type="predicted"/>
<dbReference type="Gene3D" id="1.10.490.50">
    <property type="entry name" value="Antibiotic binding domain of TipA-like multidrug resistance regulators"/>
    <property type="match status" value="1"/>
</dbReference>
<dbReference type="Proteomes" id="UP001499978">
    <property type="component" value="Unassembled WGS sequence"/>
</dbReference>
<name>A0ABN3NMX3_9ACTN</name>
<evidence type="ECO:0000313" key="2">
    <source>
        <dbReference type="EMBL" id="GAA2528018.1"/>
    </source>
</evidence>
<sequence length="94" mass="10439">MGQDAYRSGDRWWQCLSRADKAPSECRCPGHHRPARPWLGTATGGTSSRSYVSGFGDMSVADPRFAANYGEPDDGTMEFVRDAMHAYAQRHLTD</sequence>
<reference evidence="2 3" key="1">
    <citation type="journal article" date="2019" name="Int. J. Syst. Evol. Microbiol.">
        <title>The Global Catalogue of Microorganisms (GCM) 10K type strain sequencing project: providing services to taxonomists for standard genome sequencing and annotation.</title>
        <authorList>
            <consortium name="The Broad Institute Genomics Platform"/>
            <consortium name="The Broad Institute Genome Sequencing Center for Infectious Disease"/>
            <person name="Wu L."/>
            <person name="Ma J."/>
        </authorList>
    </citation>
    <scope>NUCLEOTIDE SEQUENCE [LARGE SCALE GENOMIC DNA]</scope>
    <source>
        <strain evidence="2 3">JCM 3367</strain>
    </source>
</reference>
<evidence type="ECO:0000313" key="3">
    <source>
        <dbReference type="Proteomes" id="UP001499978"/>
    </source>
</evidence>
<dbReference type="EMBL" id="BAAARY010000014">
    <property type="protein sequence ID" value="GAA2528018.1"/>
    <property type="molecule type" value="Genomic_DNA"/>
</dbReference>
<dbReference type="SUPFAM" id="SSF89082">
    <property type="entry name" value="Antibiotic binding domain of TipA-like multidrug resistance regulators"/>
    <property type="match status" value="1"/>
</dbReference>
<dbReference type="InterPro" id="IPR036244">
    <property type="entry name" value="TipA-like_antibiotic-bd"/>
</dbReference>
<protein>
    <recommendedName>
        <fullName evidence="1">TipAS antibiotic-recognition domain-containing protein</fullName>
    </recommendedName>
</protein>
<gene>
    <name evidence="2" type="ORF">GCM10010201_28630</name>
</gene>
<organism evidence="2 3">
    <name type="scientific">Pilimelia columellifera subsp. columellifera</name>
    <dbReference type="NCBI Taxonomy" id="706583"/>
    <lineage>
        <taxon>Bacteria</taxon>
        <taxon>Bacillati</taxon>
        <taxon>Actinomycetota</taxon>
        <taxon>Actinomycetes</taxon>
        <taxon>Micromonosporales</taxon>
        <taxon>Micromonosporaceae</taxon>
        <taxon>Pilimelia</taxon>
    </lineage>
</organism>
<evidence type="ECO:0000259" key="1">
    <source>
        <dbReference type="Pfam" id="PF07739"/>
    </source>
</evidence>
<comment type="caution">
    <text evidence="2">The sequence shown here is derived from an EMBL/GenBank/DDBJ whole genome shotgun (WGS) entry which is preliminary data.</text>
</comment>
<accession>A0ABN3NMX3</accession>
<dbReference type="Pfam" id="PF07739">
    <property type="entry name" value="TipAS"/>
    <property type="match status" value="1"/>
</dbReference>
<dbReference type="RefSeq" id="WP_344173253.1">
    <property type="nucleotide sequence ID" value="NZ_BAAARY010000014.1"/>
</dbReference>
<dbReference type="InterPro" id="IPR012925">
    <property type="entry name" value="TipAS_dom"/>
</dbReference>